<organism evidence="3 4">
    <name type="scientific">Glutinoglossum americanum</name>
    <dbReference type="NCBI Taxonomy" id="1670608"/>
    <lineage>
        <taxon>Eukaryota</taxon>
        <taxon>Fungi</taxon>
        <taxon>Dikarya</taxon>
        <taxon>Ascomycota</taxon>
        <taxon>Pezizomycotina</taxon>
        <taxon>Geoglossomycetes</taxon>
        <taxon>Geoglossales</taxon>
        <taxon>Geoglossaceae</taxon>
        <taxon>Glutinoglossum</taxon>
    </lineage>
</organism>
<dbReference type="AlphaFoldDB" id="A0A9P8I1G6"/>
<dbReference type="Pfam" id="PF24539">
    <property type="entry name" value="DUF7600"/>
    <property type="match status" value="1"/>
</dbReference>
<gene>
    <name evidence="3" type="ORF">FGG08_003936</name>
</gene>
<dbReference type="EMBL" id="JAGHQL010000074">
    <property type="protein sequence ID" value="KAH0541588.1"/>
    <property type="molecule type" value="Genomic_DNA"/>
</dbReference>
<accession>A0A9P8I1G6</accession>
<evidence type="ECO:0000313" key="3">
    <source>
        <dbReference type="EMBL" id="KAH0541588.1"/>
    </source>
</evidence>
<dbReference type="InterPro" id="IPR036404">
    <property type="entry name" value="Jacalin-like_lectin_dom_sf"/>
</dbReference>
<name>A0A9P8I1G6_9PEZI</name>
<feature type="domain" description="DUF7600" evidence="2">
    <location>
        <begin position="48"/>
        <end position="183"/>
    </location>
</feature>
<sequence length="580" mass="64049">MNRKRIWHLAGYLVELVSTVKSRIAVGSPTLDLSLGRSRRVTCVPPMKFSGSGYRELTHRAVFFDSSLMFQLCNLEVTSIAVGDRRFISGVRFVFDNGNPICLGYVDDREDSWMSCNGKPQTDLSMQMLFSSEGFEAITLEARPLHSGAGLPMTDDYVFAQIPLRHLRGLMVGLDGMRIVSISAPFAIEHSLNFMSLCWSKGLPSAIPFITDGDMAALQSYQQHFAPVSHVMFGKPGLLIITIFTKGPSVGITGMRFDYANGESKIWGMCKGVTLSFFLNGIGESITIVETCQVGSVVNKLKLTTNLQRTCIFPRKSPGFPEPNLEGVSLKYTATHRGNIVGFCGCFVGPNKSLVCLGFFTDTDIFCRPSSLDPTLEGTSFTNSGGGCTVWVGIHSEFGSQIMLNKHYDSVQASVASAGAEYREHGQVTGLLFRPSGLDYPELIGQWIEPGEKYNLATNENILDLNFTTCRSPSTAPRNRTYLLQVKDLAIITSLGRILLWGQKDRNIDIVKKPKLASITWVFNSVFDHINLNASVEEVTKRCNMLSWHEENQARRVACPEILARLIRESGPIPKGALCF</sequence>
<dbReference type="InterPro" id="IPR001229">
    <property type="entry name" value="Jacalin-like_lectin_dom"/>
</dbReference>
<keyword evidence="4" id="KW-1185">Reference proteome</keyword>
<dbReference type="Pfam" id="PF01419">
    <property type="entry name" value="Jacalin"/>
    <property type="match status" value="1"/>
</dbReference>
<dbReference type="InterPro" id="IPR056021">
    <property type="entry name" value="DUF7600"/>
</dbReference>
<dbReference type="OrthoDB" id="5273847at2759"/>
<reference evidence="3" key="1">
    <citation type="submission" date="2021-03" db="EMBL/GenBank/DDBJ databases">
        <title>Comparative genomics and phylogenomic investigation of the class Geoglossomycetes provide insights into ecological specialization and systematics.</title>
        <authorList>
            <person name="Melie T."/>
            <person name="Pirro S."/>
            <person name="Miller A.N."/>
            <person name="Quandt A."/>
        </authorList>
    </citation>
    <scope>NUCLEOTIDE SEQUENCE</scope>
    <source>
        <strain evidence="3">GBOQ0MN5Z8</strain>
    </source>
</reference>
<comment type="caution">
    <text evidence="3">The sequence shown here is derived from an EMBL/GenBank/DDBJ whole genome shotgun (WGS) entry which is preliminary data.</text>
</comment>
<feature type="domain" description="Jacalin-type lectin" evidence="1">
    <location>
        <begin position="246"/>
        <end position="345"/>
    </location>
</feature>
<dbReference type="Proteomes" id="UP000698800">
    <property type="component" value="Unassembled WGS sequence"/>
</dbReference>
<proteinExistence type="predicted"/>
<dbReference type="Gene3D" id="2.100.10.30">
    <property type="entry name" value="Jacalin-like lectin domain"/>
    <property type="match status" value="1"/>
</dbReference>
<dbReference type="SUPFAM" id="SSF51101">
    <property type="entry name" value="Mannose-binding lectins"/>
    <property type="match status" value="1"/>
</dbReference>
<protein>
    <submittedName>
        <fullName evidence="3">Uncharacterized protein</fullName>
    </submittedName>
</protein>
<evidence type="ECO:0000259" key="1">
    <source>
        <dbReference type="Pfam" id="PF01419"/>
    </source>
</evidence>
<evidence type="ECO:0000259" key="2">
    <source>
        <dbReference type="Pfam" id="PF24539"/>
    </source>
</evidence>
<evidence type="ECO:0000313" key="4">
    <source>
        <dbReference type="Proteomes" id="UP000698800"/>
    </source>
</evidence>